<name>A0A5J4UXL6_9EUKA</name>
<reference evidence="1 2" key="1">
    <citation type="submission" date="2019-03" db="EMBL/GenBank/DDBJ databases">
        <title>Single cell metagenomics reveals metabolic interactions within the superorganism composed of flagellate Streblomastix strix and complex community of Bacteroidetes bacteria on its surface.</title>
        <authorList>
            <person name="Treitli S.C."/>
            <person name="Kolisko M."/>
            <person name="Husnik F."/>
            <person name="Keeling P."/>
            <person name="Hampl V."/>
        </authorList>
    </citation>
    <scope>NUCLEOTIDE SEQUENCE [LARGE SCALE GENOMIC DNA]</scope>
    <source>
        <strain evidence="1">ST1C</strain>
    </source>
</reference>
<sequence>MCNRGRQATKFYGCLFFIEADDTWTTNGTATVADSVTSSSYSPAELSLNQNIDAETTSPSSVYVMGYIDPTSGPQYTCLSLSIASSGEINQYSIGSVSNSLPIATAPFTNKIFSDEITTNLFSMALIDDIEWNTELKYERTYTETQIHIPFGKVAISPSDTLSSTCIVLRPKITGLSTEYI</sequence>
<protein>
    <submittedName>
        <fullName evidence="1">Uncharacterized protein</fullName>
    </submittedName>
</protein>
<dbReference type="EMBL" id="SNRW01011609">
    <property type="protein sequence ID" value="KAA6374930.1"/>
    <property type="molecule type" value="Genomic_DNA"/>
</dbReference>
<evidence type="ECO:0000313" key="2">
    <source>
        <dbReference type="Proteomes" id="UP000324800"/>
    </source>
</evidence>
<accession>A0A5J4UXL6</accession>
<evidence type="ECO:0000313" key="1">
    <source>
        <dbReference type="EMBL" id="KAA6374930.1"/>
    </source>
</evidence>
<organism evidence="1 2">
    <name type="scientific">Streblomastix strix</name>
    <dbReference type="NCBI Taxonomy" id="222440"/>
    <lineage>
        <taxon>Eukaryota</taxon>
        <taxon>Metamonada</taxon>
        <taxon>Preaxostyla</taxon>
        <taxon>Oxymonadida</taxon>
        <taxon>Streblomastigidae</taxon>
        <taxon>Streblomastix</taxon>
    </lineage>
</organism>
<comment type="caution">
    <text evidence="1">The sequence shown here is derived from an EMBL/GenBank/DDBJ whole genome shotgun (WGS) entry which is preliminary data.</text>
</comment>
<proteinExistence type="predicted"/>
<gene>
    <name evidence="1" type="ORF">EZS28_029543</name>
</gene>
<dbReference type="AlphaFoldDB" id="A0A5J4UXL6"/>
<dbReference type="Proteomes" id="UP000324800">
    <property type="component" value="Unassembled WGS sequence"/>
</dbReference>